<sequence length="103" mass="11909">MCTPQSCASESPLRRLTIYVFKRIVTRVSITPVNLIAQPCLHNKPVWTNPNRSVGSLTAQSICPEVTRVLDFRYSMLRPRQYHAAHRSWLLDEFYSRAQMFGP</sequence>
<evidence type="ECO:0000313" key="1">
    <source>
        <dbReference type="EMBL" id="KOS45909.1"/>
    </source>
</evidence>
<keyword evidence="2" id="KW-1185">Reference proteome</keyword>
<dbReference type="EMBL" id="LHQQ01000036">
    <property type="protein sequence ID" value="KOS45909.1"/>
    <property type="molecule type" value="Genomic_DNA"/>
</dbReference>
<reference evidence="1 2" key="1">
    <citation type="submission" date="2015-08" db="EMBL/GenBank/DDBJ databases">
        <title>Genome sequencing of Penicillium nordicum.</title>
        <authorList>
            <person name="Nguyen H.D."/>
            <person name="Seifert K.A."/>
        </authorList>
    </citation>
    <scope>NUCLEOTIDE SEQUENCE [LARGE SCALE GENOMIC DNA]</scope>
    <source>
        <strain evidence="1 2">DAOMC 185683</strain>
    </source>
</reference>
<name>A0A0M9WIA6_9EURO</name>
<organism evidence="1 2">
    <name type="scientific">Penicillium nordicum</name>
    <dbReference type="NCBI Taxonomy" id="229535"/>
    <lineage>
        <taxon>Eukaryota</taxon>
        <taxon>Fungi</taxon>
        <taxon>Dikarya</taxon>
        <taxon>Ascomycota</taxon>
        <taxon>Pezizomycotina</taxon>
        <taxon>Eurotiomycetes</taxon>
        <taxon>Eurotiomycetidae</taxon>
        <taxon>Eurotiales</taxon>
        <taxon>Aspergillaceae</taxon>
        <taxon>Penicillium</taxon>
    </lineage>
</organism>
<proteinExistence type="predicted"/>
<comment type="caution">
    <text evidence="1">The sequence shown here is derived from an EMBL/GenBank/DDBJ whole genome shotgun (WGS) entry which is preliminary data.</text>
</comment>
<accession>A0A0M9WIA6</accession>
<dbReference type="Proteomes" id="UP000037696">
    <property type="component" value="Unassembled WGS sequence"/>
</dbReference>
<protein>
    <submittedName>
        <fullName evidence="1">Uncharacterized protein</fullName>
    </submittedName>
</protein>
<gene>
    <name evidence="1" type="ORF">ACN38_g3134</name>
</gene>
<evidence type="ECO:0000313" key="2">
    <source>
        <dbReference type="Proteomes" id="UP000037696"/>
    </source>
</evidence>
<dbReference type="AlphaFoldDB" id="A0A0M9WIA6"/>